<dbReference type="Pfam" id="PF00512">
    <property type="entry name" value="HisKA"/>
    <property type="match status" value="1"/>
</dbReference>
<dbReference type="Pfam" id="PF00072">
    <property type="entry name" value="Response_reg"/>
    <property type="match status" value="1"/>
</dbReference>
<evidence type="ECO:0000256" key="16">
    <source>
        <dbReference type="PROSITE-ProRule" id="PRU00110"/>
    </source>
</evidence>
<evidence type="ECO:0000256" key="10">
    <source>
        <dbReference type="ARBA" id="ARBA00022840"/>
    </source>
</evidence>
<feature type="transmembrane region" description="Helical" evidence="19">
    <location>
        <begin position="563"/>
        <end position="582"/>
    </location>
</feature>
<dbReference type="InterPro" id="IPR001789">
    <property type="entry name" value="Sig_transdc_resp-reg_receiver"/>
</dbReference>
<dbReference type="STRING" id="161398.PP2015_1714"/>
<dbReference type="PANTHER" id="PTHR45339:SF1">
    <property type="entry name" value="HYBRID SIGNAL TRANSDUCTION HISTIDINE KINASE J"/>
    <property type="match status" value="1"/>
</dbReference>
<dbReference type="Pfam" id="PF02518">
    <property type="entry name" value="HATPase_c"/>
    <property type="match status" value="1"/>
</dbReference>
<dbReference type="GO" id="GO:0000155">
    <property type="term" value="F:phosphorelay sensor kinase activity"/>
    <property type="evidence" value="ECO:0007669"/>
    <property type="project" value="InterPro"/>
</dbReference>
<dbReference type="Gene3D" id="1.10.287.130">
    <property type="match status" value="1"/>
</dbReference>
<keyword evidence="11 19" id="KW-1133">Transmembrane helix</keyword>
<dbReference type="PATRIC" id="fig|161398.10.peg.1739"/>
<keyword evidence="18" id="KW-0175">Coiled coil</keyword>
<dbReference type="SMART" id="SM00448">
    <property type="entry name" value="REC"/>
    <property type="match status" value="1"/>
</dbReference>
<dbReference type="CDD" id="cd16922">
    <property type="entry name" value="HATPase_EvgS-ArcB-TorS-like"/>
    <property type="match status" value="1"/>
</dbReference>
<evidence type="ECO:0000256" key="11">
    <source>
        <dbReference type="ARBA" id="ARBA00022989"/>
    </source>
</evidence>
<keyword evidence="6" id="KW-0808">Transferase</keyword>
<evidence type="ECO:0000313" key="23">
    <source>
        <dbReference type="EMBL" id="ALO42216.1"/>
    </source>
</evidence>
<dbReference type="CDD" id="cd00082">
    <property type="entry name" value="HisKA"/>
    <property type="match status" value="1"/>
</dbReference>
<dbReference type="PROSITE" id="PS50109">
    <property type="entry name" value="HIS_KIN"/>
    <property type="match status" value="1"/>
</dbReference>
<evidence type="ECO:0000256" key="15">
    <source>
        <dbReference type="ARBA" id="ARBA00068150"/>
    </source>
</evidence>
<comment type="catalytic activity">
    <reaction evidence="1">
        <text>ATP + protein L-histidine = ADP + protein N-phospho-L-histidine.</text>
        <dbReference type="EC" id="2.7.13.3"/>
    </reaction>
</comment>
<dbReference type="InterPro" id="IPR004358">
    <property type="entry name" value="Sig_transdc_His_kin-like_C"/>
</dbReference>
<keyword evidence="5 17" id="KW-0597">Phosphoprotein</keyword>
<evidence type="ECO:0000313" key="24">
    <source>
        <dbReference type="Proteomes" id="UP000061457"/>
    </source>
</evidence>
<evidence type="ECO:0000256" key="3">
    <source>
        <dbReference type="ARBA" id="ARBA00012438"/>
    </source>
</evidence>
<dbReference type="InterPro" id="IPR036890">
    <property type="entry name" value="HATPase_C_sf"/>
</dbReference>
<evidence type="ECO:0000256" key="5">
    <source>
        <dbReference type="ARBA" id="ARBA00022553"/>
    </source>
</evidence>
<dbReference type="InterPro" id="IPR036097">
    <property type="entry name" value="HisK_dim/P_sf"/>
</dbReference>
<keyword evidence="12" id="KW-0902">Two-component regulatory system</keyword>
<accession>A0A0S2K258</accession>
<feature type="domain" description="HPt" evidence="22">
    <location>
        <begin position="1449"/>
        <end position="1542"/>
    </location>
</feature>
<feature type="transmembrane region" description="Helical" evidence="19">
    <location>
        <begin position="295"/>
        <end position="317"/>
    </location>
</feature>
<organism evidence="23 24">
    <name type="scientific">Pseudoalteromonas phenolica</name>
    <dbReference type="NCBI Taxonomy" id="161398"/>
    <lineage>
        <taxon>Bacteria</taxon>
        <taxon>Pseudomonadati</taxon>
        <taxon>Pseudomonadota</taxon>
        <taxon>Gammaproteobacteria</taxon>
        <taxon>Alteromonadales</taxon>
        <taxon>Pseudoalteromonadaceae</taxon>
        <taxon>Pseudoalteromonas</taxon>
    </lineage>
</organism>
<keyword evidence="24" id="KW-1185">Reference proteome</keyword>
<feature type="domain" description="Histidine kinase" evidence="20">
    <location>
        <begin position="914"/>
        <end position="1137"/>
    </location>
</feature>
<dbReference type="Gene3D" id="3.40.50.2300">
    <property type="match status" value="1"/>
</dbReference>
<dbReference type="GO" id="GO:0005886">
    <property type="term" value="C:plasma membrane"/>
    <property type="evidence" value="ECO:0007669"/>
    <property type="project" value="UniProtKB-SubCell"/>
</dbReference>
<dbReference type="InterPro" id="IPR011006">
    <property type="entry name" value="CheY-like_superfamily"/>
</dbReference>
<dbReference type="PROSITE" id="PS50110">
    <property type="entry name" value="RESPONSE_REGULATORY"/>
    <property type="match status" value="1"/>
</dbReference>
<dbReference type="SUPFAM" id="SSF55874">
    <property type="entry name" value="ATPase domain of HSP90 chaperone/DNA topoisomerase II/histidine kinase"/>
    <property type="match status" value="1"/>
</dbReference>
<dbReference type="RefSeq" id="WP_058029888.1">
    <property type="nucleotide sequence ID" value="NZ_CP013187.1"/>
</dbReference>
<feature type="modified residue" description="Phosphohistidine" evidence="16">
    <location>
        <position position="1488"/>
    </location>
</feature>
<keyword evidence="4" id="KW-1003">Cell membrane</keyword>
<evidence type="ECO:0000256" key="12">
    <source>
        <dbReference type="ARBA" id="ARBA00023012"/>
    </source>
</evidence>
<comment type="subcellular location">
    <subcellularLocation>
        <location evidence="2">Cell membrane</location>
        <topology evidence="2">Multi-pass membrane protein</topology>
    </subcellularLocation>
</comment>
<evidence type="ECO:0000256" key="2">
    <source>
        <dbReference type="ARBA" id="ARBA00004651"/>
    </source>
</evidence>
<dbReference type="FunFam" id="3.30.565.10:FF:000010">
    <property type="entry name" value="Sensor histidine kinase RcsC"/>
    <property type="match status" value="1"/>
</dbReference>
<sequence length="1550" mass="176940">MNYFLRLTILFLAAMLCISIFYVEINHYNQSKVLKKSLSQYDTNLEDFKLINNLIFGLQRERGMTTGLKGDDDYFSRLTIYLEQTNEYLRAMKLSASSQKTIELASKIEKDVKILRQENQLSNQSKENIFIGYTVLVDMLLKHVRLTQAEQSFINQLNKEQGLQKKDIYSLLRAIELGGKLRAKLSRFITSEEPKVKTEALRHAFKLYSQHKNLLDKALGNESLKPYSTDKKQYIDQLFLSLTQGKGNFESKFKWWDLSTSYLDELIHHSYSIVEVMLENTEFLIERYEESTREALIKSIISGIGFFFSICLIIKLMSSIKTEKLSHQAASTLQLIIVFTSIVSTLFVEHFASQKQLRYLSQLESLRQLNFQVVENIDNFRQLWRDPKIEILIKSLSVSEGSNYLEMIQMTLDKPLSTKFLSRANLKSIIQIEKSRLLEGGIVTKAIETPHYGVIYIMMGLRVNRGGLSDELYVFETSLSHLVAKSNEHAFEMGNSAGLGYFAIDDLPYFNDLATSNESNISDKIKLSGMNAFIWDYELNLGAFVFEDPRDKTELLSTIENKFVWQILTLLCLFLIGLFVSYKSKEKHRKQELLASDNIDTRQLFMNSSEQLASIGSFELNIEKKVLNTSEGFRKLFQLPIKKEFFKAKILLRLLEKNERKKIYQAIRKLAVIDTSQLDITLNSTNLRHFSLVLNIKYNHSTATNSIIGVVKEITNQVNEEQKQKRIQNELDAARKEAVIKMSEAEEERKAAQKLLAIKRSTEKLLQEAINSFPASIILLDHNQKVAIKNLFPDPLNQNEQDCFTFMGVEIKTGESIFSLISMLPLAHKSELVEMLNISTQIELYCEHIKCRYETPHAELWFEILVKNIKTDSEKYTLIYQTNITSDMNFSDELNAAKVKAEQANEAKSRFLATMSHEIRTPMNGVIGMLDMLFQSKLDPEQTHLTHVAKSSAQILLRIINDILDFSKIESGKMELETVPFDWLEIVKELAELLSYQASSKHLKLAFYFSKDLASKQVGDPIRLRQILLNLAGNALKFTKTTATQSGVVEITFTLSKEPNTYCICVKDNGKGMTSKQVDKLFNPFEQADNSVQRKYGGTGLGLSITGKLIEMMKGRIECQSLEGVGTSFSVHLPLSVNVKENCEELNFAHLKIAVVGDEDKFELDIANHLQLRNAYCEIIPKELFNAQLIDGQKFDYLIITAESFQQFTTEGRVVFVDNSSCHYIVLDNNLDKLPKAADISISNISLHPYYALKVVEHIAKLENLIESDTVEEVLSNSGTLPSIEEAQANRQLILVVEDNVYNQDLFKRQLAMLGFQCVVADNGKVALQLLEQFDFSLIITDCHMPLMDGYEFTRKRRKMESQNNLSYLPIIAATANALDGEMEKCLAVGMDDYLAKPIVLQALSKKVNSLLDRKQKNNQQDTLGKMSSFEKYDTEKPKYFSFEVLEEYVGDDKEIQLMFLESFVRDTKKLIEQLDCDDLTTVKDIAHQIKTSAKAVGSKKLAELFSELEATSEQDSIANIEHSIDSCLQTFSHAENEIASILKYNKTIL</sequence>
<evidence type="ECO:0000256" key="8">
    <source>
        <dbReference type="ARBA" id="ARBA00022741"/>
    </source>
</evidence>
<evidence type="ECO:0000256" key="1">
    <source>
        <dbReference type="ARBA" id="ARBA00000085"/>
    </source>
</evidence>
<evidence type="ECO:0000256" key="6">
    <source>
        <dbReference type="ARBA" id="ARBA00022679"/>
    </source>
</evidence>
<dbReference type="EC" id="2.7.13.3" evidence="3"/>
<dbReference type="Gene3D" id="3.30.565.10">
    <property type="entry name" value="Histidine kinase-like ATPase, C-terminal domain"/>
    <property type="match status" value="1"/>
</dbReference>
<evidence type="ECO:0000256" key="9">
    <source>
        <dbReference type="ARBA" id="ARBA00022777"/>
    </source>
</evidence>
<dbReference type="InterPro" id="IPR036641">
    <property type="entry name" value="HPT_dom_sf"/>
</dbReference>
<gene>
    <name evidence="23" type="ORF">PP2015_1714</name>
</gene>
<evidence type="ECO:0000256" key="7">
    <source>
        <dbReference type="ARBA" id="ARBA00022692"/>
    </source>
</evidence>
<feature type="modified residue" description="4-aspartylphosphate" evidence="17">
    <location>
        <position position="1342"/>
    </location>
</feature>
<dbReference type="EMBL" id="CP013187">
    <property type="protein sequence ID" value="ALO42216.1"/>
    <property type="molecule type" value="Genomic_DNA"/>
</dbReference>
<keyword evidence="7 19" id="KW-0812">Transmembrane</keyword>
<dbReference type="Gene3D" id="1.20.120.160">
    <property type="entry name" value="HPT domain"/>
    <property type="match status" value="1"/>
</dbReference>
<dbReference type="SUPFAM" id="SSF47226">
    <property type="entry name" value="Histidine-containing phosphotransfer domain, HPT domain"/>
    <property type="match status" value="1"/>
</dbReference>
<evidence type="ECO:0000259" key="20">
    <source>
        <dbReference type="PROSITE" id="PS50109"/>
    </source>
</evidence>
<feature type="transmembrane region" description="Helical" evidence="19">
    <location>
        <begin position="329"/>
        <end position="348"/>
    </location>
</feature>
<dbReference type="PRINTS" id="PR00344">
    <property type="entry name" value="BCTRLSENSOR"/>
</dbReference>
<keyword evidence="8" id="KW-0547">Nucleotide-binding</keyword>
<reference evidence="23 24" key="1">
    <citation type="submission" date="2015-11" db="EMBL/GenBank/DDBJ databases">
        <authorList>
            <person name="Zhang Y."/>
            <person name="Guo Z."/>
        </authorList>
    </citation>
    <scope>NUCLEOTIDE SEQUENCE [LARGE SCALE GENOMIC DNA]</scope>
    <source>
        <strain evidence="23 24">KCTC 12086</strain>
    </source>
</reference>
<dbReference type="Proteomes" id="UP000061457">
    <property type="component" value="Chromosome I"/>
</dbReference>
<dbReference type="SMART" id="SM00388">
    <property type="entry name" value="HisKA"/>
    <property type="match status" value="1"/>
</dbReference>
<evidence type="ECO:0000256" key="4">
    <source>
        <dbReference type="ARBA" id="ARBA00022475"/>
    </source>
</evidence>
<evidence type="ECO:0000256" key="19">
    <source>
        <dbReference type="SAM" id="Phobius"/>
    </source>
</evidence>
<dbReference type="CDD" id="cd17546">
    <property type="entry name" value="REC_hyHK_CKI1_RcsC-like"/>
    <property type="match status" value="1"/>
</dbReference>
<dbReference type="SMART" id="SM00387">
    <property type="entry name" value="HATPase_c"/>
    <property type="match status" value="1"/>
</dbReference>
<dbReference type="InterPro" id="IPR003594">
    <property type="entry name" value="HATPase_dom"/>
</dbReference>
<dbReference type="GO" id="GO:0005524">
    <property type="term" value="F:ATP binding"/>
    <property type="evidence" value="ECO:0007669"/>
    <property type="project" value="UniProtKB-KW"/>
</dbReference>
<name>A0A0S2K258_9GAMM</name>
<comment type="subunit">
    <text evidence="14">At low DSF concentrations, interacts with RpfF.</text>
</comment>
<feature type="domain" description="Response regulatory" evidence="21">
    <location>
        <begin position="1293"/>
        <end position="1412"/>
    </location>
</feature>
<protein>
    <recommendedName>
        <fullName evidence="15">Sensory/regulatory protein RpfC</fullName>
        <ecNumber evidence="3">2.7.13.3</ecNumber>
    </recommendedName>
</protein>
<dbReference type="SUPFAM" id="SSF52172">
    <property type="entry name" value="CheY-like"/>
    <property type="match status" value="1"/>
</dbReference>
<dbReference type="Pfam" id="PF01627">
    <property type="entry name" value="Hpt"/>
    <property type="match status" value="1"/>
</dbReference>
<dbReference type="FunFam" id="1.10.287.130:FF:000002">
    <property type="entry name" value="Two-component osmosensing histidine kinase"/>
    <property type="match status" value="1"/>
</dbReference>
<dbReference type="OrthoDB" id="9810730at2"/>
<evidence type="ECO:0000259" key="21">
    <source>
        <dbReference type="PROSITE" id="PS50110"/>
    </source>
</evidence>
<evidence type="ECO:0000256" key="17">
    <source>
        <dbReference type="PROSITE-ProRule" id="PRU00169"/>
    </source>
</evidence>
<dbReference type="PROSITE" id="PS50894">
    <property type="entry name" value="HPT"/>
    <property type="match status" value="1"/>
</dbReference>
<feature type="coiled-coil region" evidence="18">
    <location>
        <begin position="711"/>
        <end position="762"/>
    </location>
</feature>
<dbReference type="InterPro" id="IPR005467">
    <property type="entry name" value="His_kinase_dom"/>
</dbReference>
<dbReference type="InterPro" id="IPR008207">
    <property type="entry name" value="Sig_transdc_His_kin_Hpt_dom"/>
</dbReference>
<evidence type="ECO:0000256" key="14">
    <source>
        <dbReference type="ARBA" id="ARBA00064003"/>
    </source>
</evidence>
<keyword evidence="10" id="KW-0067">ATP-binding</keyword>
<proteinExistence type="predicted"/>
<keyword evidence="13 19" id="KW-0472">Membrane</keyword>
<evidence type="ECO:0000259" key="22">
    <source>
        <dbReference type="PROSITE" id="PS50894"/>
    </source>
</evidence>
<dbReference type="SUPFAM" id="SSF47384">
    <property type="entry name" value="Homodimeric domain of signal transducing histidine kinase"/>
    <property type="match status" value="1"/>
</dbReference>
<dbReference type="PANTHER" id="PTHR45339">
    <property type="entry name" value="HYBRID SIGNAL TRANSDUCTION HISTIDINE KINASE J"/>
    <property type="match status" value="1"/>
</dbReference>
<feature type="transmembrane region" description="Helical" evidence="19">
    <location>
        <begin position="6"/>
        <end position="25"/>
    </location>
</feature>
<evidence type="ECO:0000256" key="13">
    <source>
        <dbReference type="ARBA" id="ARBA00023136"/>
    </source>
</evidence>
<dbReference type="InterPro" id="IPR003661">
    <property type="entry name" value="HisK_dim/P_dom"/>
</dbReference>
<evidence type="ECO:0000256" key="18">
    <source>
        <dbReference type="SAM" id="Coils"/>
    </source>
</evidence>
<keyword evidence="9 23" id="KW-0418">Kinase</keyword>
<dbReference type="KEGG" id="pphe:PP2015_1714"/>